<dbReference type="Pfam" id="PF13407">
    <property type="entry name" value="Peripla_BP_4"/>
    <property type="match status" value="1"/>
</dbReference>
<evidence type="ECO:0000256" key="7">
    <source>
        <dbReference type="ARBA" id="ARBA00022837"/>
    </source>
</evidence>
<keyword evidence="6" id="KW-0574">Periplasm</keyword>
<dbReference type="SUPFAM" id="SSF53822">
    <property type="entry name" value="Periplasmic binding protein-like I"/>
    <property type="match status" value="1"/>
</dbReference>
<name>A0ABM7T4A1_9CLOT</name>
<accession>A0ABM7T4A1</accession>
<reference evidence="12" key="1">
    <citation type="submission" date="2021-07" db="EMBL/GenBank/DDBJ databases">
        <title>Complete genome sequencing of a Clostridium isolate.</title>
        <authorList>
            <person name="Ueki A."/>
            <person name="Tonouchi A."/>
        </authorList>
    </citation>
    <scope>NUCLEOTIDE SEQUENCE [LARGE SCALE GENOMIC DNA]</scope>
    <source>
        <strain evidence="12">C5S11</strain>
    </source>
</reference>
<keyword evidence="7" id="KW-0106">Calcium</keyword>
<evidence type="ECO:0000256" key="6">
    <source>
        <dbReference type="ARBA" id="ARBA00022764"/>
    </source>
</evidence>
<sequence>MKILKRTLVIIMLTVVLMNNIQTNIYAYAQISPEKPLKIAVILFSFDDPYISLVRKSLEEIQNKNENNVNYTFYDGKRNQDIQNTIIDSVLESTYDLLLVNLVSLDSDTVTSVINKAKQKNIPIILFNTVPFDIQPVKSYSKSLVISTDSKQSGILQGELVANYWNSKKNNIDYNGDNILQYFMLKGPENITVTLDRSLYSISTIKNSGIKTQEVISKSCYWEEECARNSTELLFLKYGNKFEAIISNNDAMAIGAIKALQKYGYNTGDESKYIPVFGIDGIPEAIDLINKGFMAGTILQDPNETAEALYTIGMNLVNDKYALENTNYKFDETGVTIQMPYYEYKK</sequence>
<keyword evidence="3" id="KW-0762">Sugar transport</keyword>
<proteinExistence type="predicted"/>
<evidence type="ECO:0000256" key="1">
    <source>
        <dbReference type="ARBA" id="ARBA00004196"/>
    </source>
</evidence>
<evidence type="ECO:0000256" key="5">
    <source>
        <dbReference type="ARBA" id="ARBA00022729"/>
    </source>
</evidence>
<dbReference type="InterPro" id="IPR025997">
    <property type="entry name" value="SBP_2_dom"/>
</dbReference>
<evidence type="ECO:0000256" key="3">
    <source>
        <dbReference type="ARBA" id="ARBA00022597"/>
    </source>
</evidence>
<protein>
    <recommendedName>
        <fullName evidence="9">D-galactose/methyl-galactoside binding periplasmic protein MglB</fullName>
    </recommendedName>
</protein>
<dbReference type="InterPro" id="IPR044085">
    <property type="entry name" value="MglB-like_PBP1"/>
</dbReference>
<evidence type="ECO:0000256" key="8">
    <source>
        <dbReference type="ARBA" id="ARBA00034323"/>
    </source>
</evidence>
<dbReference type="Gene3D" id="3.40.50.2300">
    <property type="match status" value="2"/>
</dbReference>
<keyword evidence="12" id="KW-1185">Reference proteome</keyword>
<keyword evidence="4" id="KW-0479">Metal-binding</keyword>
<organism evidence="11 12">
    <name type="scientific">Clostridium gelidum</name>
    <dbReference type="NCBI Taxonomy" id="704125"/>
    <lineage>
        <taxon>Bacteria</taxon>
        <taxon>Bacillati</taxon>
        <taxon>Bacillota</taxon>
        <taxon>Clostridia</taxon>
        <taxon>Eubacteriales</taxon>
        <taxon>Clostridiaceae</taxon>
        <taxon>Clostridium</taxon>
    </lineage>
</organism>
<evidence type="ECO:0000256" key="4">
    <source>
        <dbReference type="ARBA" id="ARBA00022723"/>
    </source>
</evidence>
<evidence type="ECO:0000256" key="9">
    <source>
        <dbReference type="ARBA" id="ARBA00034344"/>
    </source>
</evidence>
<dbReference type="PANTHER" id="PTHR30036">
    <property type="entry name" value="D-XYLOSE-BINDING PERIPLASMIC PROTEIN"/>
    <property type="match status" value="1"/>
</dbReference>
<dbReference type="InterPro" id="IPR028082">
    <property type="entry name" value="Peripla_BP_I"/>
</dbReference>
<dbReference type="InterPro" id="IPR050555">
    <property type="entry name" value="Bact_Solute-Bind_Prot2"/>
</dbReference>
<evidence type="ECO:0000256" key="2">
    <source>
        <dbReference type="ARBA" id="ARBA00022448"/>
    </source>
</evidence>
<dbReference type="Proteomes" id="UP000824633">
    <property type="component" value="Chromosome"/>
</dbReference>
<dbReference type="EMBL" id="AP024849">
    <property type="protein sequence ID" value="BCZ46778.1"/>
    <property type="molecule type" value="Genomic_DNA"/>
</dbReference>
<dbReference type="PANTHER" id="PTHR30036:SF2">
    <property type="entry name" value="D-GALACTOSE_METHYL-GALACTOSIDE BINDING PERIPLASMIC PROTEIN MGLB"/>
    <property type="match status" value="1"/>
</dbReference>
<evidence type="ECO:0000259" key="10">
    <source>
        <dbReference type="Pfam" id="PF13407"/>
    </source>
</evidence>
<gene>
    <name evidence="11" type="primary">mglB_1</name>
    <name evidence="11" type="ORF">psyc5s11_28450</name>
</gene>
<evidence type="ECO:0000313" key="12">
    <source>
        <dbReference type="Proteomes" id="UP000824633"/>
    </source>
</evidence>
<dbReference type="RefSeq" id="WP_224033183.1">
    <property type="nucleotide sequence ID" value="NZ_AP024849.1"/>
</dbReference>
<keyword evidence="2" id="KW-0813">Transport</keyword>
<keyword evidence="5" id="KW-0732">Signal</keyword>
<dbReference type="CDD" id="cd01539">
    <property type="entry name" value="PBP1_GGBP"/>
    <property type="match status" value="1"/>
</dbReference>
<comment type="subunit">
    <text evidence="8">The ABC transporter complex is composed of one ATP-binding protein (MglA), two transmembrane proteins (MglC) and a solute-binding protein (MglB).</text>
</comment>
<evidence type="ECO:0000313" key="11">
    <source>
        <dbReference type="EMBL" id="BCZ46778.1"/>
    </source>
</evidence>
<comment type="subcellular location">
    <subcellularLocation>
        <location evidence="1">Cell envelope</location>
    </subcellularLocation>
</comment>
<feature type="domain" description="Periplasmic binding protein" evidence="10">
    <location>
        <begin position="39"/>
        <end position="319"/>
    </location>
</feature>